<protein>
    <submittedName>
        <fullName evidence="1">Uncharacterized protein</fullName>
    </submittedName>
</protein>
<gene>
    <name evidence="1" type="ORF">HMPREF9088_2354</name>
</gene>
<evidence type="ECO:0000313" key="1">
    <source>
        <dbReference type="EMBL" id="EFU72810.1"/>
    </source>
</evidence>
<dbReference type="AlphaFoldDB" id="E6LJ14"/>
<sequence>NMNDFYVMNNEKNKKAREIKQDLELAYYRKLYDLKVKNVKKYSKNREGV</sequence>
<organism evidence="1 2">
    <name type="scientific">Enterococcus italicus (strain DSM 15952 / CCUG 50447 / LMG 22039 / TP 1.5)</name>
    <dbReference type="NCBI Taxonomy" id="888064"/>
    <lineage>
        <taxon>Bacteria</taxon>
        <taxon>Bacillati</taxon>
        <taxon>Bacillota</taxon>
        <taxon>Bacilli</taxon>
        <taxon>Lactobacillales</taxon>
        <taxon>Enterococcaceae</taxon>
        <taxon>Enterococcus</taxon>
    </lineage>
</organism>
<dbReference type="HOGENOM" id="CLU_3128682_0_0_9"/>
<evidence type="ECO:0000313" key="2">
    <source>
        <dbReference type="Proteomes" id="UP000010296"/>
    </source>
</evidence>
<feature type="non-terminal residue" evidence="1">
    <location>
        <position position="1"/>
    </location>
</feature>
<dbReference type="EMBL" id="AEPV01000119">
    <property type="protein sequence ID" value="EFU72810.1"/>
    <property type="molecule type" value="Genomic_DNA"/>
</dbReference>
<accession>E6LJ14</accession>
<keyword evidence="2" id="KW-1185">Reference proteome</keyword>
<name>E6LJ14_ENTI1</name>
<dbReference type="Proteomes" id="UP000010296">
    <property type="component" value="Unassembled WGS sequence"/>
</dbReference>
<comment type="caution">
    <text evidence="1">The sequence shown here is derived from an EMBL/GenBank/DDBJ whole genome shotgun (WGS) entry which is preliminary data.</text>
</comment>
<reference evidence="1 2" key="1">
    <citation type="submission" date="2010-12" db="EMBL/GenBank/DDBJ databases">
        <authorList>
            <person name="Muzny D."/>
            <person name="Qin X."/>
            <person name="Deng J."/>
            <person name="Jiang H."/>
            <person name="Liu Y."/>
            <person name="Qu J."/>
            <person name="Song X.-Z."/>
            <person name="Zhang L."/>
            <person name="Thornton R."/>
            <person name="Coyle M."/>
            <person name="Francisco L."/>
            <person name="Jackson L."/>
            <person name="Javaid M."/>
            <person name="Korchina V."/>
            <person name="Kovar C."/>
            <person name="Mata R."/>
            <person name="Mathew T."/>
            <person name="Ngo R."/>
            <person name="Nguyen L."/>
            <person name="Nguyen N."/>
            <person name="Okwuonu G."/>
            <person name="Ongeri F."/>
            <person name="Pham C."/>
            <person name="Simmons D."/>
            <person name="Wilczek-Boney K."/>
            <person name="Hale W."/>
            <person name="Jakkamsetti A."/>
            <person name="Pham P."/>
            <person name="Ruth R."/>
            <person name="San Lucas F."/>
            <person name="Warren J."/>
            <person name="Zhang J."/>
            <person name="Zhao Z."/>
            <person name="Zhou C."/>
            <person name="Zhu D."/>
            <person name="Lee S."/>
            <person name="Bess C."/>
            <person name="Blankenburg K."/>
            <person name="Forbes L."/>
            <person name="Fu Q."/>
            <person name="Gubbala S."/>
            <person name="Hirani K."/>
            <person name="Jayaseelan J.C."/>
            <person name="Lara F."/>
            <person name="Munidasa M."/>
            <person name="Palculict T."/>
            <person name="Patil S."/>
            <person name="Pu L.-L."/>
            <person name="Saada N."/>
            <person name="Tang L."/>
            <person name="Weissenberger G."/>
            <person name="Zhu Y."/>
            <person name="Hemphill L."/>
            <person name="Shang Y."/>
            <person name="Youmans B."/>
            <person name="Ayvaz T."/>
            <person name="Ross M."/>
            <person name="Santibanez J."/>
            <person name="Aqrawi P."/>
            <person name="Gross S."/>
            <person name="Joshi V."/>
            <person name="Fowler G."/>
            <person name="Nazareth L."/>
            <person name="Reid J."/>
            <person name="Worley K."/>
            <person name="Petrosino J."/>
            <person name="Highlander S."/>
            <person name="Gibbs R."/>
        </authorList>
    </citation>
    <scope>NUCLEOTIDE SEQUENCE [LARGE SCALE GENOMIC DNA]</scope>
    <source>
        <strain evidence="2">DSM 15952 / CCUG 50447 / LMG 22039 / TP 1.5</strain>
    </source>
</reference>
<proteinExistence type="predicted"/>